<protein>
    <submittedName>
        <fullName evidence="2">CYTH domain-containing protein</fullName>
    </submittedName>
</protein>
<dbReference type="PANTHER" id="PTHR39569">
    <property type="entry name" value="INORGANIC TRIPHOSPHATASE"/>
    <property type="match status" value="1"/>
</dbReference>
<dbReference type="RefSeq" id="WP_136734539.1">
    <property type="nucleotide sequence ID" value="NZ_SWDB01000004.1"/>
</dbReference>
<dbReference type="SUPFAM" id="SSF55154">
    <property type="entry name" value="CYTH-like phosphatases"/>
    <property type="match status" value="1"/>
</dbReference>
<dbReference type="PANTHER" id="PTHR39569:SF1">
    <property type="entry name" value="INORGANIC TRIPHOSPHATASE"/>
    <property type="match status" value="1"/>
</dbReference>
<dbReference type="OrthoDB" id="3034217at2"/>
<dbReference type="Gene3D" id="2.40.320.10">
    <property type="entry name" value="Hypothetical Protein Pfu-838710-001"/>
    <property type="match status" value="1"/>
</dbReference>
<evidence type="ECO:0000259" key="1">
    <source>
        <dbReference type="PROSITE" id="PS51707"/>
    </source>
</evidence>
<proteinExistence type="predicted"/>
<dbReference type="Pfam" id="PF01928">
    <property type="entry name" value="CYTH"/>
    <property type="match status" value="1"/>
</dbReference>
<evidence type="ECO:0000313" key="2">
    <source>
        <dbReference type="EMBL" id="TKB47189.1"/>
    </source>
</evidence>
<feature type="domain" description="CYTH" evidence="1">
    <location>
        <begin position="2"/>
        <end position="210"/>
    </location>
</feature>
<gene>
    <name evidence="2" type="ORF">E8M12_02715</name>
</gene>
<sequence>MDTELELKYLICNDIEQNQLIENISALLAQPDVSVTPSQKYLSNVYFDTQDKRLRSLDIGLRIRKNQHGEAEQTIKTAGTVVAGLHQRPEYNLPVAGSFPELAEFPAHIWPDGEPVAQLQAALLPIFRTDFNRHCWMVQFADGSKVELALDIGLIVANDQQEAINEIELELVDGDAEHLFELSRLLISQLSLRPGQRSKAARGYQLAFNNDAEQAAIPSFDSSVICLNESMNIRESFVSGFSQALMLKQQLVAAYLHQPKLELIKQIADVLALSRHGLWLYQDYLPESQSERIRTQFSGVLQDLTWVESALQLQELTTASGNYRKKVEYSQNLLTELQGKLQGFPSEQEMKMYFTSADFNELQLQELQLIVTLDTRVASESGLLEFASNWLDDGLQQLQRAISMEQNMAEQQYLQSHMVLVRSLLTGYWFGQLFAAEERCEFRRPWLDMHSGIDELENLCLLRETLQQQSKLPKKLVNWLESQVDCLIQALEHCRQVALSIPPYWR</sequence>
<dbReference type="InterPro" id="IPR039013">
    <property type="entry name" value="YgiF"/>
</dbReference>
<keyword evidence="3" id="KW-1185">Reference proteome</keyword>
<dbReference type="CDD" id="cd07756">
    <property type="entry name" value="CYTH-like_Pase_CHAD"/>
    <property type="match status" value="1"/>
</dbReference>
<dbReference type="EMBL" id="SWDB01000004">
    <property type="protein sequence ID" value="TKB47189.1"/>
    <property type="molecule type" value="Genomic_DNA"/>
</dbReference>
<name>A0A4U1B905_9GAMM</name>
<organism evidence="2 3">
    <name type="scientific">Thalassotalea mangrovi</name>
    <dbReference type="NCBI Taxonomy" id="2572245"/>
    <lineage>
        <taxon>Bacteria</taxon>
        <taxon>Pseudomonadati</taxon>
        <taxon>Pseudomonadota</taxon>
        <taxon>Gammaproteobacteria</taxon>
        <taxon>Alteromonadales</taxon>
        <taxon>Colwelliaceae</taxon>
        <taxon>Thalassotalea</taxon>
    </lineage>
</organism>
<dbReference type="PROSITE" id="PS51707">
    <property type="entry name" value="CYTH"/>
    <property type="match status" value="1"/>
</dbReference>
<dbReference type="GO" id="GO:0050355">
    <property type="term" value="F:inorganic triphosphate phosphatase activity"/>
    <property type="evidence" value="ECO:0007669"/>
    <property type="project" value="InterPro"/>
</dbReference>
<dbReference type="InterPro" id="IPR033469">
    <property type="entry name" value="CYTH-like_dom_sf"/>
</dbReference>
<dbReference type="GO" id="GO:0046872">
    <property type="term" value="F:metal ion binding"/>
    <property type="evidence" value="ECO:0007669"/>
    <property type="project" value="TreeGrafter"/>
</dbReference>
<evidence type="ECO:0000313" key="3">
    <source>
        <dbReference type="Proteomes" id="UP000307999"/>
    </source>
</evidence>
<dbReference type="InterPro" id="IPR023577">
    <property type="entry name" value="CYTH_domain"/>
</dbReference>
<dbReference type="AlphaFoldDB" id="A0A4U1B905"/>
<dbReference type="SMART" id="SM01118">
    <property type="entry name" value="CYTH"/>
    <property type="match status" value="1"/>
</dbReference>
<dbReference type="Proteomes" id="UP000307999">
    <property type="component" value="Unassembled WGS sequence"/>
</dbReference>
<accession>A0A4U1B905</accession>
<reference evidence="2 3" key="1">
    <citation type="submission" date="2019-04" db="EMBL/GenBank/DDBJ databases">
        <title>Thalassotalea guangxiensis sp. nov., isolated from sediment of the coastal wetland.</title>
        <authorList>
            <person name="Zheng S."/>
            <person name="Zhang D."/>
        </authorList>
    </citation>
    <scope>NUCLEOTIDE SEQUENCE [LARGE SCALE GENOMIC DNA]</scope>
    <source>
        <strain evidence="2 3">ZS-4</strain>
    </source>
</reference>
<comment type="caution">
    <text evidence="2">The sequence shown here is derived from an EMBL/GenBank/DDBJ whole genome shotgun (WGS) entry which is preliminary data.</text>
</comment>